<dbReference type="Pfam" id="PF21880">
    <property type="entry name" value="DUF6916"/>
    <property type="match status" value="1"/>
</dbReference>
<feature type="signal peptide" evidence="1">
    <location>
        <begin position="1"/>
        <end position="21"/>
    </location>
</feature>
<accession>A0A9E7C0G0</accession>
<feature type="domain" description="DUF6916" evidence="2">
    <location>
        <begin position="46"/>
        <end position="124"/>
    </location>
</feature>
<dbReference type="AlphaFoldDB" id="A0A9E7C0G0"/>
<evidence type="ECO:0000259" key="2">
    <source>
        <dbReference type="Pfam" id="PF21880"/>
    </source>
</evidence>
<feature type="chain" id="PRO_5039294215" description="DUF6916 domain-containing protein" evidence="1">
    <location>
        <begin position="22"/>
        <end position="141"/>
    </location>
</feature>
<dbReference type="EMBL" id="CP087164">
    <property type="protein sequence ID" value="UGS36375.1"/>
    <property type="molecule type" value="Genomic_DNA"/>
</dbReference>
<sequence length="141" mass="14824">MDARGLTRRALLALGAGAATAVALRTWPGGAPLAAPRATAVPAHLRRATWTALADRRLATSAGTPLELAAVRDLSPALARRDDAFRLVFRTPAAATGPGFGQGIQRLEHAGIGAFDLFLTPGRRGRRWLTLAATIDRRTGP</sequence>
<organism evidence="3 4">
    <name type="scientific">Capillimicrobium parvum</name>
    <dbReference type="NCBI Taxonomy" id="2884022"/>
    <lineage>
        <taxon>Bacteria</taxon>
        <taxon>Bacillati</taxon>
        <taxon>Actinomycetota</taxon>
        <taxon>Thermoleophilia</taxon>
        <taxon>Solirubrobacterales</taxon>
        <taxon>Capillimicrobiaceae</taxon>
        <taxon>Capillimicrobium</taxon>
    </lineage>
</organism>
<name>A0A9E7C0G0_9ACTN</name>
<dbReference type="KEGG" id="sbae:DSM104329_02779"/>
<evidence type="ECO:0000256" key="1">
    <source>
        <dbReference type="SAM" id="SignalP"/>
    </source>
</evidence>
<dbReference type="Proteomes" id="UP001162834">
    <property type="component" value="Chromosome"/>
</dbReference>
<keyword evidence="1" id="KW-0732">Signal</keyword>
<evidence type="ECO:0000313" key="3">
    <source>
        <dbReference type="EMBL" id="UGS36375.1"/>
    </source>
</evidence>
<dbReference type="InterPro" id="IPR006311">
    <property type="entry name" value="TAT_signal"/>
</dbReference>
<dbReference type="InterPro" id="IPR054209">
    <property type="entry name" value="DUF6916"/>
</dbReference>
<reference evidence="3" key="1">
    <citation type="journal article" date="2022" name="Int. J. Syst. Evol. Microbiol.">
        <title>Pseudomonas aegrilactucae sp. nov. and Pseudomonas morbosilactucae sp. nov., pathogens causing bacterial rot of lettuce in Japan.</title>
        <authorList>
            <person name="Sawada H."/>
            <person name="Fujikawa T."/>
            <person name="Satou M."/>
        </authorList>
    </citation>
    <scope>NUCLEOTIDE SEQUENCE</scope>
    <source>
        <strain evidence="3">0166_1</strain>
    </source>
</reference>
<keyword evidence="4" id="KW-1185">Reference proteome</keyword>
<dbReference type="PROSITE" id="PS51318">
    <property type="entry name" value="TAT"/>
    <property type="match status" value="1"/>
</dbReference>
<evidence type="ECO:0000313" key="4">
    <source>
        <dbReference type="Proteomes" id="UP001162834"/>
    </source>
</evidence>
<gene>
    <name evidence="3" type="ORF">DSM104329_02779</name>
</gene>
<protein>
    <recommendedName>
        <fullName evidence="2">DUF6916 domain-containing protein</fullName>
    </recommendedName>
</protein>
<proteinExistence type="predicted"/>